<reference evidence="8" key="1">
    <citation type="submission" date="2017-10" db="EMBL/GenBank/DDBJ databases">
        <title>Campylobacter species from seals.</title>
        <authorList>
            <person name="Gilbert M.J."/>
            <person name="Zomer A.L."/>
            <person name="Timmerman A.J."/>
            <person name="Duim B."/>
            <person name="Wagenaar J.A."/>
        </authorList>
    </citation>
    <scope>NUCLEOTIDE SEQUENCE [LARGE SCALE GENOMIC DNA]</scope>
    <source>
        <strain evidence="8">17S00004-5</strain>
    </source>
</reference>
<dbReference type="AlphaFoldDB" id="A0A2P8QZL7"/>
<dbReference type="GO" id="GO:0006555">
    <property type="term" value="P:methionine metabolic process"/>
    <property type="evidence" value="ECO:0007669"/>
    <property type="project" value="InterPro"/>
</dbReference>
<dbReference type="OrthoDB" id="4367389at2"/>
<proteinExistence type="inferred from homology"/>
<evidence type="ECO:0000256" key="5">
    <source>
        <dbReference type="ARBA" id="ARBA00023002"/>
    </source>
</evidence>
<dbReference type="EMBL" id="PDHH01000005">
    <property type="protein sequence ID" value="PSM51693.1"/>
    <property type="molecule type" value="Genomic_DNA"/>
</dbReference>
<evidence type="ECO:0000313" key="7">
    <source>
        <dbReference type="EMBL" id="PSM51693.1"/>
    </source>
</evidence>
<dbReference type="RefSeq" id="WP_106871724.1">
    <property type="nucleotide sequence ID" value="NZ_CP053841.1"/>
</dbReference>
<keyword evidence="3 6" id="KW-0285">Flavoprotein</keyword>
<evidence type="ECO:0000256" key="1">
    <source>
        <dbReference type="ARBA" id="ARBA00001974"/>
    </source>
</evidence>
<evidence type="ECO:0000256" key="2">
    <source>
        <dbReference type="ARBA" id="ARBA00004777"/>
    </source>
</evidence>
<evidence type="ECO:0000256" key="4">
    <source>
        <dbReference type="ARBA" id="ARBA00022827"/>
    </source>
</evidence>
<comment type="caution">
    <text evidence="7">The sequence shown here is derived from an EMBL/GenBank/DDBJ whole genome shotgun (WGS) entry which is preliminary data.</text>
</comment>
<dbReference type="Proteomes" id="UP000240535">
    <property type="component" value="Unassembled WGS sequence"/>
</dbReference>
<dbReference type="GO" id="GO:0004489">
    <property type="term" value="F:methylenetetrahydrofolate reductase [NAD(P)H] activity"/>
    <property type="evidence" value="ECO:0007669"/>
    <property type="project" value="InterPro"/>
</dbReference>
<gene>
    <name evidence="7" type="ORF">CQ405_06050</name>
</gene>
<sequence>MLKDKILNNEPGILLYGITPPRMNLPNSEYERIGKIHKQRFEEIGVDGIIIYDLQDEKSRNSSERIFDFVQTLDPQKYYEDFLHTSIEPIIYKAVSKYDTATFYDFLQKEKDYIYVFVGSSSSKVVPKLTLDEAYRLTKNSNFNSVLGGICIPERHVIKKDEHIRMIEKSKNGCKFFISQAIYNVENAKKFIDDYAQTNFANIPIIFTFIPCGSKKTLDFIKWLGIFVEDRFEKKLIDSNDMIQTSINLSLEFFNFIYKYSLSKGISVGANVESISKQRDEIQASLTLLDEIKKIIKRASYSYRS</sequence>
<organism evidence="7 8">
    <name type="scientific">Campylobacter blaseri</name>
    <dbReference type="NCBI Taxonomy" id="2042961"/>
    <lineage>
        <taxon>Bacteria</taxon>
        <taxon>Pseudomonadati</taxon>
        <taxon>Campylobacterota</taxon>
        <taxon>Epsilonproteobacteria</taxon>
        <taxon>Campylobacterales</taxon>
        <taxon>Campylobacteraceae</taxon>
        <taxon>Campylobacter</taxon>
    </lineage>
</organism>
<name>A0A2P8QZL7_9BACT</name>
<protein>
    <recommendedName>
        <fullName evidence="6">Methylenetetrahydrofolate reductase</fullName>
    </recommendedName>
</protein>
<dbReference type="SUPFAM" id="SSF51730">
    <property type="entry name" value="FAD-linked oxidoreductase"/>
    <property type="match status" value="1"/>
</dbReference>
<evidence type="ECO:0000256" key="6">
    <source>
        <dbReference type="RuleBase" id="RU003862"/>
    </source>
</evidence>
<keyword evidence="4 6" id="KW-0274">FAD</keyword>
<dbReference type="Pfam" id="PF02219">
    <property type="entry name" value="MTHFR"/>
    <property type="match status" value="1"/>
</dbReference>
<evidence type="ECO:0000256" key="3">
    <source>
        <dbReference type="ARBA" id="ARBA00022630"/>
    </source>
</evidence>
<comment type="pathway">
    <text evidence="2 6">One-carbon metabolism; tetrahydrofolate interconversion.</text>
</comment>
<evidence type="ECO:0000313" key="8">
    <source>
        <dbReference type="Proteomes" id="UP000240535"/>
    </source>
</evidence>
<comment type="cofactor">
    <cofactor evidence="1 6">
        <name>FAD</name>
        <dbReference type="ChEBI" id="CHEBI:57692"/>
    </cofactor>
</comment>
<accession>A0A2P8QZL7</accession>
<keyword evidence="8" id="KW-1185">Reference proteome</keyword>
<dbReference type="InterPro" id="IPR029041">
    <property type="entry name" value="FAD-linked_oxidoreductase-like"/>
</dbReference>
<keyword evidence="5 6" id="KW-0560">Oxidoreductase</keyword>
<dbReference type="InterPro" id="IPR003171">
    <property type="entry name" value="Mehydrof_redctse-like"/>
</dbReference>
<dbReference type="UniPathway" id="UPA00193"/>
<dbReference type="Gene3D" id="3.20.20.220">
    <property type="match status" value="1"/>
</dbReference>
<dbReference type="GO" id="GO:0035999">
    <property type="term" value="P:tetrahydrofolate interconversion"/>
    <property type="evidence" value="ECO:0007669"/>
    <property type="project" value="UniProtKB-UniPathway"/>
</dbReference>
<comment type="similarity">
    <text evidence="6">Belongs to the methylenetetrahydrofolate reductase family.</text>
</comment>